<accession>A0A369JDS1</accession>
<dbReference type="Proteomes" id="UP000076154">
    <property type="component" value="Unassembled WGS sequence"/>
</dbReference>
<dbReference type="EMBL" id="LUEZ02000121">
    <property type="protein sequence ID" value="RDB16996.1"/>
    <property type="molecule type" value="Genomic_DNA"/>
</dbReference>
<name>A0A369JDS1_HYPMA</name>
<reference evidence="2" key="1">
    <citation type="submission" date="2018-04" db="EMBL/GenBank/DDBJ databases">
        <title>Whole genome sequencing of Hypsizygus marmoreus.</title>
        <authorList>
            <person name="Choi I.-G."/>
            <person name="Min B."/>
            <person name="Kim J.-G."/>
            <person name="Kim S."/>
            <person name="Oh Y.-L."/>
            <person name="Kong W.-S."/>
            <person name="Park H."/>
            <person name="Jeong J."/>
            <person name="Song E.-S."/>
        </authorList>
    </citation>
    <scope>NUCLEOTIDE SEQUENCE [LARGE SCALE GENOMIC DNA]</scope>
    <source>
        <strain evidence="2">51987-8</strain>
    </source>
</reference>
<keyword evidence="3" id="KW-1185">Reference proteome</keyword>
<dbReference type="InParanoid" id="A0A369JDS1"/>
<comment type="caution">
    <text evidence="2">The sequence shown here is derived from an EMBL/GenBank/DDBJ whole genome shotgun (WGS) entry which is preliminary data.</text>
</comment>
<sequence length="123" mass="12976">MYFARSVMAVTLFGVSSIAQASHFDTTNHITARDLISDFAYGVLAAREFADTYSPSPIMRRACGIGFGKNVGKQEDCTKEQYRSACTSSCNFMGRAAGGRGAGGADVGCHLACLTMKAKGTKG</sequence>
<evidence type="ECO:0000313" key="2">
    <source>
        <dbReference type="EMBL" id="RDB16996.1"/>
    </source>
</evidence>
<organism evidence="2 3">
    <name type="scientific">Hypsizygus marmoreus</name>
    <name type="common">White beech mushroom</name>
    <name type="synonym">Agaricus marmoreus</name>
    <dbReference type="NCBI Taxonomy" id="39966"/>
    <lineage>
        <taxon>Eukaryota</taxon>
        <taxon>Fungi</taxon>
        <taxon>Dikarya</taxon>
        <taxon>Basidiomycota</taxon>
        <taxon>Agaricomycotina</taxon>
        <taxon>Agaricomycetes</taxon>
        <taxon>Agaricomycetidae</taxon>
        <taxon>Agaricales</taxon>
        <taxon>Tricholomatineae</taxon>
        <taxon>Lyophyllaceae</taxon>
        <taxon>Hypsizygus</taxon>
    </lineage>
</organism>
<proteinExistence type="predicted"/>
<evidence type="ECO:0000313" key="3">
    <source>
        <dbReference type="Proteomes" id="UP000076154"/>
    </source>
</evidence>
<protein>
    <submittedName>
        <fullName evidence="2">Uncharacterized protein</fullName>
    </submittedName>
</protein>
<feature type="chain" id="PRO_5016744222" evidence="1">
    <location>
        <begin position="22"/>
        <end position="123"/>
    </location>
</feature>
<keyword evidence="1" id="KW-0732">Signal</keyword>
<evidence type="ECO:0000256" key="1">
    <source>
        <dbReference type="SAM" id="SignalP"/>
    </source>
</evidence>
<dbReference type="AlphaFoldDB" id="A0A369JDS1"/>
<feature type="signal peptide" evidence="1">
    <location>
        <begin position="1"/>
        <end position="21"/>
    </location>
</feature>
<gene>
    <name evidence="2" type="ORF">Hypma_002339</name>
</gene>